<protein>
    <submittedName>
        <fullName evidence="2">CHK kinase-like domain-containing protein</fullName>
    </submittedName>
</protein>
<evidence type="ECO:0000313" key="2">
    <source>
        <dbReference type="WBParaSite" id="PS1159_v2.g15972.t1"/>
    </source>
</evidence>
<organism evidence="1 2">
    <name type="scientific">Panagrolaimus sp. PS1159</name>
    <dbReference type="NCBI Taxonomy" id="55785"/>
    <lineage>
        <taxon>Eukaryota</taxon>
        <taxon>Metazoa</taxon>
        <taxon>Ecdysozoa</taxon>
        <taxon>Nematoda</taxon>
        <taxon>Chromadorea</taxon>
        <taxon>Rhabditida</taxon>
        <taxon>Tylenchina</taxon>
        <taxon>Panagrolaimomorpha</taxon>
        <taxon>Panagrolaimoidea</taxon>
        <taxon>Panagrolaimidae</taxon>
        <taxon>Panagrolaimus</taxon>
    </lineage>
</organism>
<evidence type="ECO:0000313" key="1">
    <source>
        <dbReference type="Proteomes" id="UP000887580"/>
    </source>
</evidence>
<proteinExistence type="predicted"/>
<accession>A0AC35FEB1</accession>
<sequence>MNNLNSVHEFECNFYNNLAPILDVPVPKVFKTVLKSPKNIEGCLHMEDLTLRGKTLTLYDNINVTQVKHLIRLLAHMHKNILCFEEKEWHGKYLKNQTTMANVMDMLKPMTESFLKKCKNSDRFKPLLDRCQKMSESKEFLLHLLTEDYKSSNPVIVHGDLHPGNIMWSINENGDVQNSVAAFVDWQTIHEGSPMSDLSRILTFCCDGGIRRQIEGYAIEFYLECLTKEFGGDGSKVPYTAEGLQRAYNMAFIMQAFMSPAGMAFMYEILDDKIYSKSVKDCLWDEGELKAFHALEDADRLLQNELKGIFQKYGV</sequence>
<dbReference type="WBParaSite" id="PS1159_v2.g15972.t1">
    <property type="protein sequence ID" value="PS1159_v2.g15972.t1"/>
    <property type="gene ID" value="PS1159_v2.g15972"/>
</dbReference>
<dbReference type="Proteomes" id="UP000887580">
    <property type="component" value="Unplaced"/>
</dbReference>
<name>A0AC35FEB1_9BILA</name>
<reference evidence="2" key="1">
    <citation type="submission" date="2022-11" db="UniProtKB">
        <authorList>
            <consortium name="WormBaseParasite"/>
        </authorList>
    </citation>
    <scope>IDENTIFICATION</scope>
</reference>